<feature type="transmembrane region" description="Helical" evidence="7">
    <location>
        <begin position="314"/>
        <end position="340"/>
    </location>
</feature>
<feature type="transmembrane region" description="Helical" evidence="7">
    <location>
        <begin position="177"/>
        <end position="196"/>
    </location>
</feature>
<feature type="transmembrane region" description="Helical" evidence="7">
    <location>
        <begin position="89"/>
        <end position="108"/>
    </location>
</feature>
<feature type="transmembrane region" description="Helical" evidence="7">
    <location>
        <begin position="410"/>
        <end position="431"/>
    </location>
</feature>
<dbReference type="CDD" id="cd17502">
    <property type="entry name" value="MFS_Azr1_MDR_like"/>
    <property type="match status" value="1"/>
</dbReference>
<evidence type="ECO:0000256" key="1">
    <source>
        <dbReference type="ARBA" id="ARBA00004141"/>
    </source>
</evidence>
<feature type="compositionally biased region" description="Acidic residues" evidence="6">
    <location>
        <begin position="557"/>
        <end position="566"/>
    </location>
</feature>
<keyword evidence="10" id="KW-1185">Reference proteome</keyword>
<evidence type="ECO:0000313" key="9">
    <source>
        <dbReference type="EMBL" id="PYH43452.1"/>
    </source>
</evidence>
<dbReference type="PRINTS" id="PR01036">
    <property type="entry name" value="TCRTETB"/>
</dbReference>
<dbReference type="InterPro" id="IPR020846">
    <property type="entry name" value="MFS_dom"/>
</dbReference>
<dbReference type="FunFam" id="1.20.1720.10:FF:000014">
    <property type="entry name" value="MFS drug transporter, putative"/>
    <property type="match status" value="1"/>
</dbReference>
<feature type="transmembrane region" description="Helical" evidence="7">
    <location>
        <begin position="270"/>
        <end position="294"/>
    </location>
</feature>
<feature type="region of interest" description="Disordered" evidence="6">
    <location>
        <begin position="1"/>
        <end position="45"/>
    </location>
</feature>
<dbReference type="Proteomes" id="UP000248349">
    <property type="component" value="Unassembled WGS sequence"/>
</dbReference>
<proteinExistence type="inferred from homology"/>
<evidence type="ECO:0000256" key="6">
    <source>
        <dbReference type="SAM" id="MobiDB-lite"/>
    </source>
</evidence>
<sequence length="573" mass="61362">MALKTEGDSPPGPYQQMEDEHALVEQTVGKDDPQPTAEDDSPAEHQSKQRIAVVMTALSLCVFLAALDITIVSTALPDMVAHFQASDSAYSWIASSYLLSNASCVPLWGRISDIWGRKSILMISVVLFLGGSLICGVAVNVAMVIAGRAIQGVGSGGITVMANVCVSDLFNVCRRSAYLGIFGATWAIAGAIGPIIGGAFTTYSTWRWCFYINLPIGGLAFFGLLFFLKLDTAPLTPLTTGLLSIDWTGLFLIVGATLMLLFGLEFGGSLYPWSSATIICLLVFGLVAAGLFLLNEWKCARTPIIPITIFSDLYNLTILLINFCHGTVFIGGCFYLPVYFQNVLLVSSLMSGVYLLPLVVALSISSGLGGWYMRSTGRSREAICLGMLFTTLGYGLYIDLQPYASWPRIILFQVIAGLGIGPNFQATLIALQANTKPEELGRGTATFSFIRQLAAAVSVVVGSVVYGRVVSTKEGTMAAVLGETLADGIVEASTAAGTLIKTLPKGEEREVVLRTLTDALSWVWVFYTAVAGFGFLISLSLRDVRLGDATPTKEVENDSLGEDQEIEMSKSPI</sequence>
<dbReference type="SUPFAM" id="SSF103473">
    <property type="entry name" value="MFS general substrate transporter"/>
    <property type="match status" value="1"/>
</dbReference>
<dbReference type="PANTHER" id="PTHR23501">
    <property type="entry name" value="MAJOR FACILITATOR SUPERFAMILY"/>
    <property type="match status" value="1"/>
</dbReference>
<evidence type="ECO:0000256" key="7">
    <source>
        <dbReference type="SAM" id="Phobius"/>
    </source>
</evidence>
<dbReference type="OrthoDB" id="10021397at2759"/>
<evidence type="ECO:0000313" key="10">
    <source>
        <dbReference type="Proteomes" id="UP000248349"/>
    </source>
</evidence>
<dbReference type="PANTHER" id="PTHR23501:SF102">
    <property type="entry name" value="DRUG TRANSPORTER, PUTATIVE (AFU_ORTHOLOGUE AFUA_3G08530)-RELATED"/>
    <property type="match status" value="1"/>
</dbReference>
<dbReference type="InterPro" id="IPR011701">
    <property type="entry name" value="MFS"/>
</dbReference>
<feature type="transmembrane region" description="Helical" evidence="7">
    <location>
        <begin position="519"/>
        <end position="541"/>
    </location>
</feature>
<protein>
    <submittedName>
        <fullName evidence="9">Efflux pump antibiotic resistance protein</fullName>
    </submittedName>
</protein>
<keyword evidence="3 7" id="KW-0812">Transmembrane</keyword>
<feature type="domain" description="Major facilitator superfamily (MFS) profile" evidence="8">
    <location>
        <begin position="54"/>
        <end position="509"/>
    </location>
</feature>
<evidence type="ECO:0000256" key="4">
    <source>
        <dbReference type="ARBA" id="ARBA00022989"/>
    </source>
</evidence>
<dbReference type="PROSITE" id="PS50850">
    <property type="entry name" value="MFS"/>
    <property type="match status" value="1"/>
</dbReference>
<feature type="transmembrane region" description="Helical" evidence="7">
    <location>
        <begin position="443"/>
        <end position="466"/>
    </location>
</feature>
<reference evidence="9 10" key="1">
    <citation type="submission" date="2016-12" db="EMBL/GenBank/DDBJ databases">
        <title>The genomes of Aspergillus section Nigri reveals drivers in fungal speciation.</title>
        <authorList>
            <consortium name="DOE Joint Genome Institute"/>
            <person name="Vesth T.C."/>
            <person name="Nybo J."/>
            <person name="Theobald S."/>
            <person name="Brandl J."/>
            <person name="Frisvad J.C."/>
            <person name="Nielsen K.F."/>
            <person name="Lyhne E.K."/>
            <person name="Kogle M.E."/>
            <person name="Kuo A."/>
            <person name="Riley R."/>
            <person name="Clum A."/>
            <person name="Nolan M."/>
            <person name="Lipzen A."/>
            <person name="Salamov A."/>
            <person name="Henrissat B."/>
            <person name="Wiebenga A."/>
            <person name="De Vries R.P."/>
            <person name="Grigoriev I.V."/>
            <person name="Mortensen U.H."/>
            <person name="Andersen M.R."/>
            <person name="Baker S.E."/>
        </authorList>
    </citation>
    <scope>NUCLEOTIDE SEQUENCE [LARGE SCALE GENOMIC DNA]</scope>
    <source>
        <strain evidence="9 10">JOP 1030-1</strain>
    </source>
</reference>
<dbReference type="AlphaFoldDB" id="A0A319A8P8"/>
<name>A0A319A8P8_9EURO</name>
<dbReference type="GO" id="GO:0005886">
    <property type="term" value="C:plasma membrane"/>
    <property type="evidence" value="ECO:0007669"/>
    <property type="project" value="TreeGrafter"/>
</dbReference>
<feature type="transmembrane region" description="Helical" evidence="7">
    <location>
        <begin position="240"/>
        <end position="264"/>
    </location>
</feature>
<evidence type="ECO:0000256" key="2">
    <source>
        <dbReference type="ARBA" id="ARBA00007520"/>
    </source>
</evidence>
<feature type="transmembrane region" description="Helical" evidence="7">
    <location>
        <begin position="149"/>
        <end position="170"/>
    </location>
</feature>
<organism evidence="9 10">
    <name type="scientific">Aspergillus saccharolyticus JOP 1030-1</name>
    <dbReference type="NCBI Taxonomy" id="1450539"/>
    <lineage>
        <taxon>Eukaryota</taxon>
        <taxon>Fungi</taxon>
        <taxon>Dikarya</taxon>
        <taxon>Ascomycota</taxon>
        <taxon>Pezizomycotina</taxon>
        <taxon>Eurotiomycetes</taxon>
        <taxon>Eurotiomycetidae</taxon>
        <taxon>Eurotiales</taxon>
        <taxon>Aspergillaceae</taxon>
        <taxon>Aspergillus</taxon>
        <taxon>Aspergillus subgen. Circumdati</taxon>
    </lineage>
</organism>
<dbReference type="Gene3D" id="1.20.1720.10">
    <property type="entry name" value="Multidrug resistance protein D"/>
    <property type="match status" value="1"/>
</dbReference>
<dbReference type="EMBL" id="KZ821243">
    <property type="protein sequence ID" value="PYH43452.1"/>
    <property type="molecule type" value="Genomic_DNA"/>
</dbReference>
<comment type="subcellular location">
    <subcellularLocation>
        <location evidence="1">Membrane</location>
        <topology evidence="1">Multi-pass membrane protein</topology>
    </subcellularLocation>
</comment>
<feature type="transmembrane region" description="Helical" evidence="7">
    <location>
        <begin position="208"/>
        <end position="228"/>
    </location>
</feature>
<dbReference type="RefSeq" id="XP_025429434.1">
    <property type="nucleotide sequence ID" value="XM_025572009.1"/>
</dbReference>
<dbReference type="GeneID" id="37073237"/>
<gene>
    <name evidence="9" type="ORF">BP01DRAFT_300829</name>
</gene>
<keyword evidence="4 7" id="KW-1133">Transmembrane helix</keyword>
<feature type="transmembrane region" description="Helical" evidence="7">
    <location>
        <begin position="352"/>
        <end position="373"/>
    </location>
</feature>
<feature type="transmembrane region" description="Helical" evidence="7">
    <location>
        <begin position="51"/>
        <end position="77"/>
    </location>
</feature>
<feature type="compositionally biased region" description="Basic and acidic residues" evidence="6">
    <location>
        <begin position="18"/>
        <end position="33"/>
    </location>
</feature>
<feature type="region of interest" description="Disordered" evidence="6">
    <location>
        <begin position="552"/>
        <end position="573"/>
    </location>
</feature>
<keyword evidence="5 7" id="KW-0472">Membrane</keyword>
<dbReference type="InterPro" id="IPR036259">
    <property type="entry name" value="MFS_trans_sf"/>
</dbReference>
<evidence type="ECO:0000256" key="3">
    <source>
        <dbReference type="ARBA" id="ARBA00022692"/>
    </source>
</evidence>
<evidence type="ECO:0000256" key="5">
    <source>
        <dbReference type="ARBA" id="ARBA00023136"/>
    </source>
</evidence>
<dbReference type="Pfam" id="PF07690">
    <property type="entry name" value="MFS_1"/>
    <property type="match status" value="1"/>
</dbReference>
<comment type="similarity">
    <text evidence="2">Belongs to the major facilitator superfamily. TCR/Tet family.</text>
</comment>
<feature type="transmembrane region" description="Helical" evidence="7">
    <location>
        <begin position="382"/>
        <end position="398"/>
    </location>
</feature>
<feature type="transmembrane region" description="Helical" evidence="7">
    <location>
        <begin position="120"/>
        <end position="143"/>
    </location>
</feature>
<dbReference type="GO" id="GO:0022857">
    <property type="term" value="F:transmembrane transporter activity"/>
    <property type="evidence" value="ECO:0007669"/>
    <property type="project" value="InterPro"/>
</dbReference>
<accession>A0A319A8P8</accession>
<dbReference type="Gene3D" id="1.20.1250.20">
    <property type="entry name" value="MFS general substrate transporter like domains"/>
    <property type="match status" value="1"/>
</dbReference>
<evidence type="ECO:0000259" key="8">
    <source>
        <dbReference type="PROSITE" id="PS50850"/>
    </source>
</evidence>